<proteinExistence type="predicted"/>
<protein>
    <submittedName>
        <fullName evidence="1">Uncharacterized protein</fullName>
    </submittedName>
</protein>
<reference evidence="1 2" key="1">
    <citation type="submission" date="2024-03" db="EMBL/GenBank/DDBJ databases">
        <authorList>
            <person name="Gkanogiannis A."/>
            <person name="Becerra Lopez-Lavalle L."/>
        </authorList>
    </citation>
    <scope>NUCLEOTIDE SEQUENCE [LARGE SCALE GENOMIC DNA]</scope>
</reference>
<accession>A0ABP0Z8B0</accession>
<organism evidence="1 2">
    <name type="scientific">Citrullus colocynthis</name>
    <name type="common">colocynth</name>
    <dbReference type="NCBI Taxonomy" id="252529"/>
    <lineage>
        <taxon>Eukaryota</taxon>
        <taxon>Viridiplantae</taxon>
        <taxon>Streptophyta</taxon>
        <taxon>Embryophyta</taxon>
        <taxon>Tracheophyta</taxon>
        <taxon>Spermatophyta</taxon>
        <taxon>Magnoliopsida</taxon>
        <taxon>eudicotyledons</taxon>
        <taxon>Gunneridae</taxon>
        <taxon>Pentapetalae</taxon>
        <taxon>rosids</taxon>
        <taxon>fabids</taxon>
        <taxon>Cucurbitales</taxon>
        <taxon>Cucurbitaceae</taxon>
        <taxon>Benincaseae</taxon>
        <taxon>Citrullus</taxon>
    </lineage>
</organism>
<dbReference type="Proteomes" id="UP001642487">
    <property type="component" value="Chromosome 9"/>
</dbReference>
<evidence type="ECO:0000313" key="2">
    <source>
        <dbReference type="Proteomes" id="UP001642487"/>
    </source>
</evidence>
<gene>
    <name evidence="1" type="ORF">CITCOLO1_LOCUS21460</name>
</gene>
<sequence length="189" mass="21276">MAHLIEQALIRKLRARINVPEERMDVLRGFISAELLEDHPLEPHDYMHLLASDLDERLAKMDALIEELGRDVCTHMDKTGENLTDVQDAIRLAIEPLRGELTSLQGEIGQLEAAIEERSLMMLNQNLEQSINALEQQGGVSECSLCSSDTILRIAQMQQSGRKWFRRVPFSEIGKAAEGYATGSEEKHP</sequence>
<dbReference type="EMBL" id="OZ021743">
    <property type="protein sequence ID" value="CAK9329025.1"/>
    <property type="molecule type" value="Genomic_DNA"/>
</dbReference>
<name>A0ABP0Z8B0_9ROSI</name>
<keyword evidence="2" id="KW-1185">Reference proteome</keyword>
<evidence type="ECO:0000313" key="1">
    <source>
        <dbReference type="EMBL" id="CAK9329025.1"/>
    </source>
</evidence>